<dbReference type="OrthoDB" id="65569at2759"/>
<dbReference type="eggNOG" id="KOG0626">
    <property type="taxonomic scope" value="Eukaryota"/>
</dbReference>
<keyword evidence="2" id="KW-0732">Signal</keyword>
<evidence type="ECO:0000256" key="1">
    <source>
        <dbReference type="RuleBase" id="RU003690"/>
    </source>
</evidence>
<dbReference type="InterPro" id="IPR001360">
    <property type="entry name" value="Glyco_hydro_1"/>
</dbReference>
<dbReference type="Pfam" id="PF00232">
    <property type="entry name" value="Glyco_hydro_1"/>
    <property type="match status" value="2"/>
</dbReference>
<proteinExistence type="inferred from homology"/>
<dbReference type="InterPro" id="IPR017853">
    <property type="entry name" value="GH"/>
</dbReference>
<feature type="chain" id="PRO_5004933098" evidence="2">
    <location>
        <begin position="17"/>
        <end position="619"/>
    </location>
</feature>
<reference evidence="3 4" key="1">
    <citation type="submission" date="2013-03" db="EMBL/GenBank/DDBJ databases">
        <title>The Genome Sequence of Capronia coronata CBS 617.96.</title>
        <authorList>
            <consortium name="The Broad Institute Genomics Platform"/>
            <person name="Cuomo C."/>
            <person name="de Hoog S."/>
            <person name="Gorbushina A."/>
            <person name="Walker B."/>
            <person name="Young S.K."/>
            <person name="Zeng Q."/>
            <person name="Gargeya S."/>
            <person name="Fitzgerald M."/>
            <person name="Haas B."/>
            <person name="Abouelleil A."/>
            <person name="Allen A.W."/>
            <person name="Alvarado L."/>
            <person name="Arachchi H.M."/>
            <person name="Berlin A.M."/>
            <person name="Chapman S.B."/>
            <person name="Gainer-Dewar J."/>
            <person name="Goldberg J."/>
            <person name="Griggs A."/>
            <person name="Gujja S."/>
            <person name="Hansen M."/>
            <person name="Howarth C."/>
            <person name="Imamovic A."/>
            <person name="Ireland A."/>
            <person name="Larimer J."/>
            <person name="McCowan C."/>
            <person name="Murphy C."/>
            <person name="Pearson M."/>
            <person name="Poon T.W."/>
            <person name="Priest M."/>
            <person name="Roberts A."/>
            <person name="Saif S."/>
            <person name="Shea T."/>
            <person name="Sisk P."/>
            <person name="Sykes S."/>
            <person name="Wortman J."/>
            <person name="Nusbaum C."/>
            <person name="Birren B."/>
        </authorList>
    </citation>
    <scope>NUCLEOTIDE SEQUENCE [LARGE SCALE GENOMIC DNA]</scope>
    <source>
        <strain evidence="3 4">CBS 617.96</strain>
    </source>
</reference>
<dbReference type="SUPFAM" id="SSF51445">
    <property type="entry name" value="(Trans)glycosidases"/>
    <property type="match status" value="1"/>
</dbReference>
<comment type="similarity">
    <text evidence="1">Belongs to the glycosyl hydrolase 1 family.</text>
</comment>
<dbReference type="GeneID" id="19157054"/>
<dbReference type="Proteomes" id="UP000019484">
    <property type="component" value="Unassembled WGS sequence"/>
</dbReference>
<dbReference type="PANTHER" id="PTHR10353:SF53">
    <property type="entry name" value="BETA-1,4-GLUCOSIDASE (EUROFUNG)"/>
    <property type="match status" value="1"/>
</dbReference>
<feature type="signal peptide" evidence="2">
    <location>
        <begin position="1"/>
        <end position="16"/>
    </location>
</feature>
<dbReference type="HOGENOM" id="CLU_001859_1_3_1"/>
<comment type="caution">
    <text evidence="3">The sequence shown here is derived from an EMBL/GenBank/DDBJ whole genome shotgun (WGS) entry which is preliminary data.</text>
</comment>
<dbReference type="PRINTS" id="PR00131">
    <property type="entry name" value="GLHYDRLASE1"/>
</dbReference>
<dbReference type="EMBL" id="AMWN01000002">
    <property type="protein sequence ID" value="EXJ93761.1"/>
    <property type="molecule type" value="Genomic_DNA"/>
</dbReference>
<dbReference type="GO" id="GO:0005975">
    <property type="term" value="P:carbohydrate metabolic process"/>
    <property type="evidence" value="ECO:0007669"/>
    <property type="project" value="InterPro"/>
</dbReference>
<evidence type="ECO:0000256" key="2">
    <source>
        <dbReference type="SAM" id="SignalP"/>
    </source>
</evidence>
<evidence type="ECO:0000313" key="4">
    <source>
        <dbReference type="Proteomes" id="UP000019484"/>
    </source>
</evidence>
<dbReference type="Gene3D" id="3.20.20.80">
    <property type="entry name" value="Glycosidases"/>
    <property type="match status" value="1"/>
</dbReference>
<dbReference type="SMR" id="W9YWU8"/>
<dbReference type="STRING" id="1182541.W9YWU8"/>
<dbReference type="PANTHER" id="PTHR10353">
    <property type="entry name" value="GLYCOSYL HYDROLASE"/>
    <property type="match status" value="1"/>
</dbReference>
<sequence length="619" mass="69359">MFAPLIVVACATLGAAQQVYITTSGTVARPSCSAPQPWHGNPQPHYYQKPFSWTQTETVRYATSVPSPTSTTTYARPYEELSYLLGNVVSTTWGSWDRNASVRPTDTADPYGQAAWTAQWENANIVNWTTSTQLYSTTVSPTPVAASELVYPPPRYLNPTECYTFPEGFMLGVAGSASQFEGAVAMEGKAPMQQDNVGPESNHVANEYYFLYKQDIERLAAMGVKYFYFSISWARILPFALPGTPINMQAIQHYDDVINFVLEKGMIPVVTMWHLDTPLTFFEGNRSMINYVPPPGFGFHNGGFQNETFQDAFVNYGKILLTHYADRVPLWFTFNEPFLDSINGQSIYTVLKAHARLAHFYREEIHGTGMMGLKFIDNFGVAADPHNATSAAAAQWYNDFHLGAIANPLYLGIDYPETYKQAISDYVPLTPEDLAYMKQTADVFGIDPYTINVINPAPGGLEACLTNASHPLHPGCVTTSTLTQTGWAVGYGGFVWAHDTPKYLRTYLSYLWDTYRTPIIATEIGFPVSGEGELPLANQRFDSPRSDYLVSNLNEILKAIWEDGVQVLGAFVWSFADDWEMGTYASQFGLQFVNRTDQTRQYKRSFFDLMDFYNSRKSD</sequence>
<dbReference type="AlphaFoldDB" id="W9YWU8"/>
<protein>
    <submittedName>
        <fullName evidence="3">Beta-glucosidase</fullName>
    </submittedName>
</protein>
<gene>
    <name evidence="3" type="ORF">A1O1_02154</name>
</gene>
<dbReference type="RefSeq" id="XP_007721255.1">
    <property type="nucleotide sequence ID" value="XM_007723065.1"/>
</dbReference>
<organism evidence="3 4">
    <name type="scientific">Capronia coronata CBS 617.96</name>
    <dbReference type="NCBI Taxonomy" id="1182541"/>
    <lineage>
        <taxon>Eukaryota</taxon>
        <taxon>Fungi</taxon>
        <taxon>Dikarya</taxon>
        <taxon>Ascomycota</taxon>
        <taxon>Pezizomycotina</taxon>
        <taxon>Eurotiomycetes</taxon>
        <taxon>Chaetothyriomycetidae</taxon>
        <taxon>Chaetothyriales</taxon>
        <taxon>Herpotrichiellaceae</taxon>
        <taxon>Capronia</taxon>
    </lineage>
</organism>
<evidence type="ECO:0000313" key="3">
    <source>
        <dbReference type="EMBL" id="EXJ93761.1"/>
    </source>
</evidence>
<name>W9YWU8_9EURO</name>
<keyword evidence="4" id="KW-1185">Reference proteome</keyword>
<dbReference type="GO" id="GO:0008422">
    <property type="term" value="F:beta-glucosidase activity"/>
    <property type="evidence" value="ECO:0007669"/>
    <property type="project" value="TreeGrafter"/>
</dbReference>
<accession>W9YWU8</accession>